<dbReference type="Proteomes" id="UP000707352">
    <property type="component" value="Unassembled WGS sequence"/>
</dbReference>
<dbReference type="RefSeq" id="WP_167671271.1">
    <property type="nucleotide sequence ID" value="NZ_JAATJS010000001.1"/>
</dbReference>
<dbReference type="PANTHER" id="PTHR37813:SF1">
    <property type="entry name" value="FELS-2 PROPHAGE PROTEIN"/>
    <property type="match status" value="1"/>
</dbReference>
<dbReference type="PANTHER" id="PTHR37813">
    <property type="entry name" value="FELS-2 PROPHAGE PROTEIN"/>
    <property type="match status" value="1"/>
</dbReference>
<proteinExistence type="predicted"/>
<reference evidence="4 5" key="1">
    <citation type="submission" date="2020-03" db="EMBL/GenBank/DDBJ databases">
        <title>The genome sequence of Microvirga sp. c23x22.</title>
        <authorList>
            <person name="Zhang X."/>
        </authorList>
    </citation>
    <scope>NUCLEOTIDE SEQUENCE [LARGE SCALE GENOMIC DNA]</scope>
    <source>
        <strain evidence="5">c23x22</strain>
    </source>
</reference>
<name>A0ABX0V6B7_9HYPH</name>
<evidence type="ECO:0000313" key="5">
    <source>
        <dbReference type="Proteomes" id="UP000707352"/>
    </source>
</evidence>
<gene>
    <name evidence="4" type="ORF">HB375_01995</name>
</gene>
<organism evidence="4 5">
    <name type="scientific">Microvirga terricola</name>
    <dbReference type="NCBI Taxonomy" id="2719797"/>
    <lineage>
        <taxon>Bacteria</taxon>
        <taxon>Pseudomonadati</taxon>
        <taxon>Pseudomonadota</taxon>
        <taxon>Alphaproteobacteria</taxon>
        <taxon>Hyphomicrobiales</taxon>
        <taxon>Methylobacteriaceae</taxon>
        <taxon>Microvirga</taxon>
    </lineage>
</organism>
<evidence type="ECO:0000259" key="3">
    <source>
        <dbReference type="Pfam" id="PF10145"/>
    </source>
</evidence>
<evidence type="ECO:0000256" key="1">
    <source>
        <dbReference type="ARBA" id="ARBA00022612"/>
    </source>
</evidence>
<dbReference type="Pfam" id="PF10145">
    <property type="entry name" value="PhageMin_Tail"/>
    <property type="match status" value="1"/>
</dbReference>
<feature type="domain" description="Phage tail tape measure protein" evidence="3">
    <location>
        <begin position="106"/>
        <end position="296"/>
    </location>
</feature>
<keyword evidence="1" id="KW-1188">Viral release from host cell</keyword>
<evidence type="ECO:0000313" key="4">
    <source>
        <dbReference type="EMBL" id="NIX75384.1"/>
    </source>
</evidence>
<protein>
    <recommendedName>
        <fullName evidence="3">Phage tail tape measure protein domain-containing protein</fullName>
    </recommendedName>
</protein>
<accession>A0ABX0V6B7</accession>
<evidence type="ECO:0000256" key="2">
    <source>
        <dbReference type="SAM" id="Phobius"/>
    </source>
</evidence>
<keyword evidence="2" id="KW-1133">Transmembrane helix</keyword>
<keyword evidence="2" id="KW-0472">Membrane</keyword>
<keyword evidence="2" id="KW-0812">Transmembrane</keyword>
<comment type="caution">
    <text evidence="4">The sequence shown here is derived from an EMBL/GenBank/DDBJ whole genome shotgun (WGS) entry which is preliminary data.</text>
</comment>
<feature type="transmembrane region" description="Helical" evidence="2">
    <location>
        <begin position="467"/>
        <end position="491"/>
    </location>
</feature>
<keyword evidence="5" id="KW-1185">Reference proteome</keyword>
<sequence>MSRQLTVSVLVRLQDMFSSGLSGLMRRLQSFGSGFGQKIKALGSSLGNIGRQVGILGGAVAALSFAAPLQSAAAFDGQLRDIAITAGKTGTAVEQSIAEQQKLYHKLALEVGQRSRDLAAGGQLLVAAGMEQGLIDQLMPTIGRVATAANAAVDDVAKTAFALNDTLKINPDQMELALAKLVTAGKLGRFEFKNMASEFPELTQQMAKWGVTGLEAVETLGASLQIAMKGASDPKVAANNLKNFLTKMASPEARKNFEEMGVDIVKVMQDATAKGINPMEAVIQKINKLTGTSKKEVDDIIKNAKAGGASDKEALDQVRQRIEQLTRGTKVGDLFADMQVLDFLVPMLGNLEKYKELKDGIGKSDLKVIDDDFGSRMNGLEKQLERFAEVGDQALRRVGVAFAKNLSWVSDSIAKVLEGVAWLDKEFPGAVDGFLTVAGGAILLAGGLGILMPVFSTLGAGLSLIGSLLAVLFSPIGILVALLAGAAIIIIRNWSTFAPFFSRLWDGIKQTFNGVVQFFSSLFSGDLAGMKAGFEQAMSGISSVASAQWDIVKNVFKIAIDGIDGLIAAYLPESWNNAWIAVKASCEQFITWLSDWASRSIEGIRQAWSALTGFFTELWAKVRAPFDEFIAYVMQGIGRIQGTIDGIKSFFSLGSSPAATPSAANGVAPAGSDAAKPGFTPGAVGAPAAPATSETTKSGFAPISTVGGSKGFVPANLGSSKDQNVGGKIVVEAAPGTTVKNVQSDNPAVPIVPNRGTVVGRV</sequence>
<dbReference type="EMBL" id="JAATJS010000001">
    <property type="protein sequence ID" value="NIX75384.1"/>
    <property type="molecule type" value="Genomic_DNA"/>
</dbReference>
<dbReference type="InterPro" id="IPR010090">
    <property type="entry name" value="Phage_tape_meas"/>
</dbReference>
<feature type="transmembrane region" description="Helical" evidence="2">
    <location>
        <begin position="433"/>
        <end position="455"/>
    </location>
</feature>